<feature type="region of interest" description="Disordered" evidence="1">
    <location>
        <begin position="90"/>
        <end position="157"/>
    </location>
</feature>
<dbReference type="AlphaFoldDB" id="A0A0L0VIB7"/>
<feature type="compositionally biased region" description="Polar residues" evidence="1">
    <location>
        <begin position="25"/>
        <end position="42"/>
    </location>
</feature>
<dbReference type="EMBL" id="AJIL01000050">
    <property type="protein sequence ID" value="KNE98998.1"/>
    <property type="molecule type" value="Genomic_DNA"/>
</dbReference>
<comment type="caution">
    <text evidence="2">The sequence shown here is derived from an EMBL/GenBank/DDBJ whole genome shotgun (WGS) entry which is preliminary data.</text>
</comment>
<protein>
    <submittedName>
        <fullName evidence="2">Uncharacterized protein</fullName>
    </submittedName>
</protein>
<feature type="region of interest" description="Disordered" evidence="1">
    <location>
        <begin position="1"/>
        <end position="42"/>
    </location>
</feature>
<feature type="compositionally biased region" description="Low complexity" evidence="1">
    <location>
        <begin position="90"/>
        <end position="129"/>
    </location>
</feature>
<name>A0A0L0VIB7_9BASI</name>
<accession>A0A0L0VIB7</accession>
<keyword evidence="3" id="KW-1185">Reference proteome</keyword>
<proteinExistence type="predicted"/>
<dbReference type="Proteomes" id="UP000054564">
    <property type="component" value="Unassembled WGS sequence"/>
</dbReference>
<evidence type="ECO:0000256" key="1">
    <source>
        <dbReference type="SAM" id="MobiDB-lite"/>
    </source>
</evidence>
<evidence type="ECO:0000313" key="2">
    <source>
        <dbReference type="EMBL" id="KNE98998.1"/>
    </source>
</evidence>
<dbReference type="STRING" id="1165861.A0A0L0VIB7"/>
<reference evidence="3" key="1">
    <citation type="submission" date="2014-03" db="EMBL/GenBank/DDBJ databases">
        <title>The Genome Sequence of Puccinia striiformis f. sp. tritici PST-78.</title>
        <authorList>
            <consortium name="The Broad Institute Genome Sequencing Platform"/>
            <person name="Cuomo C."/>
            <person name="Hulbert S."/>
            <person name="Chen X."/>
            <person name="Walker B."/>
            <person name="Young S.K."/>
            <person name="Zeng Q."/>
            <person name="Gargeya S."/>
            <person name="Fitzgerald M."/>
            <person name="Haas B."/>
            <person name="Abouelleil A."/>
            <person name="Alvarado L."/>
            <person name="Arachchi H.M."/>
            <person name="Berlin A.M."/>
            <person name="Chapman S.B."/>
            <person name="Goldberg J."/>
            <person name="Griggs A."/>
            <person name="Gujja S."/>
            <person name="Hansen M."/>
            <person name="Howarth C."/>
            <person name="Imamovic A."/>
            <person name="Larimer J."/>
            <person name="McCowan C."/>
            <person name="Montmayeur A."/>
            <person name="Murphy C."/>
            <person name="Neiman D."/>
            <person name="Pearson M."/>
            <person name="Priest M."/>
            <person name="Roberts A."/>
            <person name="Saif S."/>
            <person name="Shea T."/>
            <person name="Sisk P."/>
            <person name="Sykes S."/>
            <person name="Wortman J."/>
            <person name="Nusbaum C."/>
            <person name="Birren B."/>
        </authorList>
    </citation>
    <scope>NUCLEOTIDE SEQUENCE [LARGE SCALE GENOMIC DNA]</scope>
    <source>
        <strain evidence="3">race PST-78</strain>
    </source>
</reference>
<feature type="compositionally biased region" description="Polar residues" evidence="1">
    <location>
        <begin position="130"/>
        <end position="145"/>
    </location>
</feature>
<gene>
    <name evidence="2" type="ORF">PSTG_07649</name>
</gene>
<organism evidence="2 3">
    <name type="scientific">Puccinia striiformis f. sp. tritici PST-78</name>
    <dbReference type="NCBI Taxonomy" id="1165861"/>
    <lineage>
        <taxon>Eukaryota</taxon>
        <taxon>Fungi</taxon>
        <taxon>Dikarya</taxon>
        <taxon>Basidiomycota</taxon>
        <taxon>Pucciniomycotina</taxon>
        <taxon>Pucciniomycetes</taxon>
        <taxon>Pucciniales</taxon>
        <taxon>Pucciniaceae</taxon>
        <taxon>Puccinia</taxon>
    </lineage>
</organism>
<sequence length="157" mass="16560">MSPKVLPPSGRQLPSTTACRKHIKSSQATNNVTENPASQNRGTDISKLVNNFNHGIWKRVKNISKVNRSTLVASYEKLVAKKKETLQLQVPSASPQVPSASPQVPSVSPQVPSVSPQVPSVSPHVPSASLQVPSTASQVLSTSPQGSPPASGHFICV</sequence>
<evidence type="ECO:0000313" key="3">
    <source>
        <dbReference type="Proteomes" id="UP000054564"/>
    </source>
</evidence>